<dbReference type="GO" id="GO:0042803">
    <property type="term" value="F:protein homodimerization activity"/>
    <property type="evidence" value="ECO:0007669"/>
    <property type="project" value="InterPro"/>
</dbReference>
<dbReference type="SUPFAM" id="SSF51064">
    <property type="entry name" value="Head domain of nucleotide exchange factor GrpE"/>
    <property type="match status" value="1"/>
</dbReference>
<reference evidence="3 4" key="2">
    <citation type="journal article" date="2014" name="PLoS Genet.">
        <title>The Genome of Spironucleus salmonicida Highlights a Fish Pathogen Adapted to Fluctuating Environments.</title>
        <authorList>
            <person name="Xu F."/>
            <person name="Jerlstrom-Hultqvist J."/>
            <person name="Einarsson E."/>
            <person name="Astvaldsson A."/>
            <person name="Svard S.G."/>
            <person name="Andersson J.O."/>
        </authorList>
    </citation>
    <scope>NUCLEOTIDE SEQUENCE</scope>
    <source>
        <strain evidence="4">ATCC 50377</strain>
    </source>
</reference>
<reference evidence="2" key="1">
    <citation type="journal article" date="2013" name="Nat. Commun.">
        <title>Hydrogenosomes in the diplomonad Spironucleus salmonicida.</title>
        <authorList>
            <person name="Jerlstrom-Hultqvist J."/>
            <person name="Einarsson E."/>
            <person name="Xu F."/>
            <person name="Hjort K."/>
            <person name="Ek B."/>
            <person name="Steinhauf D."/>
            <person name="Hultenby K."/>
            <person name="Bergquist J."/>
            <person name="Andersson J.O."/>
            <person name="Svard S.G."/>
        </authorList>
    </citation>
    <scope>NUCLEOTIDE SEQUENCE</scope>
    <source>
        <strain evidence="2">ATCC 50377</strain>
    </source>
</reference>
<evidence type="ECO:0000313" key="3">
    <source>
        <dbReference type="EMBL" id="EST48567.1"/>
    </source>
</evidence>
<dbReference type="EMBL" id="AUWU02000004">
    <property type="protein sequence ID" value="KAH0573649.1"/>
    <property type="molecule type" value="Genomic_DNA"/>
</dbReference>
<dbReference type="InterPro" id="IPR009012">
    <property type="entry name" value="GrpE_head"/>
</dbReference>
<protein>
    <submittedName>
        <fullName evidence="2">Co-chaperone GrpE</fullName>
    </submittedName>
</protein>
<sequence>MSLEENILKLEFQTTLISSLQTQKIELIKSFLPLIDACKSNKSLYELANNTLISLNVQTPQIHFFDPKVHFISSVKNIQKKEEGEILKVIKNGYYLGDDIIRYAQVIVNQKE</sequence>
<evidence type="ECO:0000313" key="4">
    <source>
        <dbReference type="EMBL" id="KAH0573649.1"/>
    </source>
</evidence>
<reference evidence="4" key="3">
    <citation type="submission" date="2020-12" db="EMBL/GenBank/DDBJ databases">
        <title>New Spironucleus salmonicida genome in near-complete chromosomes.</title>
        <authorList>
            <person name="Xu F."/>
            <person name="Kurt Z."/>
            <person name="Jimenez-Gonzalez A."/>
            <person name="Astvaldsson A."/>
            <person name="Andersson J.O."/>
            <person name="Svard S.G."/>
        </authorList>
    </citation>
    <scope>NUCLEOTIDE SEQUENCE</scope>
    <source>
        <strain evidence="4">ATCC 50377</strain>
    </source>
</reference>
<evidence type="ECO:0000313" key="2">
    <source>
        <dbReference type="EMBL" id="AFV80049.1"/>
    </source>
</evidence>
<dbReference type="GO" id="GO:0000774">
    <property type="term" value="F:adenyl-nucleotide exchange factor activity"/>
    <property type="evidence" value="ECO:0007669"/>
    <property type="project" value="InterPro"/>
</dbReference>
<dbReference type="GO" id="GO:0051087">
    <property type="term" value="F:protein-folding chaperone binding"/>
    <property type="evidence" value="ECO:0007669"/>
    <property type="project" value="InterPro"/>
</dbReference>
<organism evidence="2">
    <name type="scientific">Spironucleus salmonicida</name>
    <dbReference type="NCBI Taxonomy" id="348837"/>
    <lineage>
        <taxon>Eukaryota</taxon>
        <taxon>Metamonada</taxon>
        <taxon>Diplomonadida</taxon>
        <taxon>Hexamitidae</taxon>
        <taxon>Hexamitinae</taxon>
        <taxon>Spironucleus</taxon>
    </lineage>
</organism>
<dbReference type="GO" id="GO:0006457">
    <property type="term" value="P:protein folding"/>
    <property type="evidence" value="ECO:0007669"/>
    <property type="project" value="InterPro"/>
</dbReference>
<keyword evidence="1" id="KW-0143">Chaperone</keyword>
<evidence type="ECO:0000313" key="5">
    <source>
        <dbReference type="Proteomes" id="UP000018208"/>
    </source>
</evidence>
<dbReference type="Proteomes" id="UP000018208">
    <property type="component" value="Unassembled WGS sequence"/>
</dbReference>
<accession>K7R5E5</accession>
<geneLocation type="hydrogenosome" evidence="2"/>
<dbReference type="EMBL" id="JX549074">
    <property type="protein sequence ID" value="AFV80049.1"/>
    <property type="molecule type" value="Genomic_DNA"/>
</dbReference>
<gene>
    <name evidence="2" type="ORF">SS50377_11178</name>
    <name evidence="4" type="ORF">SS50377_23584</name>
</gene>
<dbReference type="EMBL" id="KI545981">
    <property type="protein sequence ID" value="EST48567.1"/>
    <property type="molecule type" value="Genomic_DNA"/>
</dbReference>
<proteinExistence type="predicted"/>
<keyword evidence="2" id="KW-0377">Hydrogenosome</keyword>
<evidence type="ECO:0000256" key="1">
    <source>
        <dbReference type="ARBA" id="ARBA00023186"/>
    </source>
</evidence>
<dbReference type="InterPro" id="IPR000740">
    <property type="entry name" value="GrpE"/>
</dbReference>
<dbReference type="Pfam" id="PF01025">
    <property type="entry name" value="GrpE"/>
    <property type="match status" value="1"/>
</dbReference>
<name>K7R5E5_9EUKA</name>
<keyword evidence="5" id="KW-1185">Reference proteome</keyword>
<dbReference type="AlphaFoldDB" id="K7R5E5"/>
<dbReference type="VEuPathDB" id="GiardiaDB:SS50377_23584"/>
<dbReference type="Gene3D" id="2.30.22.10">
    <property type="entry name" value="Head domain of nucleotide exchange factor GrpE"/>
    <property type="match status" value="1"/>
</dbReference>